<sequence>MIGRQLSTFVLVGCITVLIDFLVYQSLLLSNTLTVEIAKGGGFVVGTCFAYFANRAWTFRTEKSSRFSLWKFLILYPVTLVINVTINSATLTILAESLIEIYVAFGLATMVSASLNFVGMKYLVFRPLKLE</sequence>
<evidence type="ECO:0000256" key="2">
    <source>
        <dbReference type="ARBA" id="ARBA00009399"/>
    </source>
</evidence>
<evidence type="ECO:0000256" key="6">
    <source>
        <dbReference type="SAM" id="Phobius"/>
    </source>
</evidence>
<dbReference type="InterPro" id="IPR051401">
    <property type="entry name" value="GtrA_CellWall_Glycosyl"/>
</dbReference>
<feature type="transmembrane region" description="Helical" evidence="6">
    <location>
        <begin position="73"/>
        <end position="95"/>
    </location>
</feature>
<evidence type="ECO:0000256" key="1">
    <source>
        <dbReference type="ARBA" id="ARBA00004141"/>
    </source>
</evidence>
<keyword evidence="3 6" id="KW-0812">Transmembrane</keyword>
<protein>
    <recommendedName>
        <fullName evidence="7">GtrA/DPMS transmembrane domain-containing protein</fullName>
    </recommendedName>
</protein>
<organism evidence="8">
    <name type="scientific">marine metagenome</name>
    <dbReference type="NCBI Taxonomy" id="408172"/>
    <lineage>
        <taxon>unclassified sequences</taxon>
        <taxon>metagenomes</taxon>
        <taxon>ecological metagenomes</taxon>
    </lineage>
</organism>
<comment type="similarity">
    <text evidence="2">Belongs to the GtrA family.</text>
</comment>
<evidence type="ECO:0000259" key="7">
    <source>
        <dbReference type="Pfam" id="PF04138"/>
    </source>
</evidence>
<dbReference type="AlphaFoldDB" id="A0A381X5R6"/>
<dbReference type="InterPro" id="IPR007267">
    <property type="entry name" value="GtrA_DPMS_TM"/>
</dbReference>
<dbReference type="GO" id="GO:0005886">
    <property type="term" value="C:plasma membrane"/>
    <property type="evidence" value="ECO:0007669"/>
    <property type="project" value="TreeGrafter"/>
</dbReference>
<dbReference type="Pfam" id="PF04138">
    <property type="entry name" value="GtrA_DPMS_TM"/>
    <property type="match status" value="1"/>
</dbReference>
<reference evidence="8" key="1">
    <citation type="submission" date="2018-05" db="EMBL/GenBank/DDBJ databases">
        <authorList>
            <person name="Lanie J.A."/>
            <person name="Ng W.-L."/>
            <person name="Kazmierczak K.M."/>
            <person name="Andrzejewski T.M."/>
            <person name="Davidsen T.M."/>
            <person name="Wayne K.J."/>
            <person name="Tettelin H."/>
            <person name="Glass J.I."/>
            <person name="Rusch D."/>
            <person name="Podicherti R."/>
            <person name="Tsui H.-C.T."/>
            <person name="Winkler M.E."/>
        </authorList>
    </citation>
    <scope>NUCLEOTIDE SEQUENCE</scope>
</reference>
<feature type="domain" description="GtrA/DPMS transmembrane" evidence="7">
    <location>
        <begin position="8"/>
        <end position="125"/>
    </location>
</feature>
<keyword evidence="5 6" id="KW-0472">Membrane</keyword>
<evidence type="ECO:0000313" key="8">
    <source>
        <dbReference type="EMBL" id="SVA59831.1"/>
    </source>
</evidence>
<accession>A0A381X5R6</accession>
<feature type="transmembrane region" description="Helical" evidence="6">
    <location>
        <begin position="101"/>
        <end position="124"/>
    </location>
</feature>
<dbReference type="PANTHER" id="PTHR38459">
    <property type="entry name" value="PROPHAGE BACTOPRENOL-LINKED GLUCOSE TRANSLOCASE HOMOLOG"/>
    <property type="match status" value="1"/>
</dbReference>
<name>A0A381X5R6_9ZZZZ</name>
<evidence type="ECO:0000256" key="4">
    <source>
        <dbReference type="ARBA" id="ARBA00022989"/>
    </source>
</evidence>
<dbReference type="EMBL" id="UINC01013942">
    <property type="protein sequence ID" value="SVA59831.1"/>
    <property type="molecule type" value="Genomic_DNA"/>
</dbReference>
<proteinExistence type="inferred from homology"/>
<feature type="transmembrane region" description="Helical" evidence="6">
    <location>
        <begin position="7"/>
        <end position="27"/>
    </location>
</feature>
<dbReference type="PANTHER" id="PTHR38459:SF1">
    <property type="entry name" value="PROPHAGE BACTOPRENOL-LINKED GLUCOSE TRANSLOCASE HOMOLOG"/>
    <property type="match status" value="1"/>
</dbReference>
<evidence type="ECO:0000256" key="3">
    <source>
        <dbReference type="ARBA" id="ARBA00022692"/>
    </source>
</evidence>
<dbReference type="GO" id="GO:0000271">
    <property type="term" value="P:polysaccharide biosynthetic process"/>
    <property type="evidence" value="ECO:0007669"/>
    <property type="project" value="InterPro"/>
</dbReference>
<gene>
    <name evidence="8" type="ORF">METZ01_LOCUS112685</name>
</gene>
<evidence type="ECO:0000256" key="5">
    <source>
        <dbReference type="ARBA" id="ARBA00023136"/>
    </source>
</evidence>
<feature type="transmembrane region" description="Helical" evidence="6">
    <location>
        <begin position="33"/>
        <end position="52"/>
    </location>
</feature>
<keyword evidence="4 6" id="KW-1133">Transmembrane helix</keyword>
<comment type="subcellular location">
    <subcellularLocation>
        <location evidence="1">Membrane</location>
        <topology evidence="1">Multi-pass membrane protein</topology>
    </subcellularLocation>
</comment>